<evidence type="ECO:0000313" key="7">
    <source>
        <dbReference type="Proteomes" id="UP000244912"/>
    </source>
</evidence>
<dbReference type="CDD" id="cd04666">
    <property type="entry name" value="NUDIX_DIPP2_like_Nudt4"/>
    <property type="match status" value="1"/>
</dbReference>
<dbReference type="GO" id="GO:0005737">
    <property type="term" value="C:cytoplasm"/>
    <property type="evidence" value="ECO:0007669"/>
    <property type="project" value="TreeGrafter"/>
</dbReference>
<dbReference type="Proteomes" id="UP000244912">
    <property type="component" value="Unassembled WGS sequence"/>
</dbReference>
<dbReference type="EMBL" id="ONZF01000008">
    <property type="protein sequence ID" value="SPJ25261.1"/>
    <property type="molecule type" value="Genomic_DNA"/>
</dbReference>
<dbReference type="InterPro" id="IPR000086">
    <property type="entry name" value="NUDIX_hydrolase_dom"/>
</dbReference>
<dbReference type="InterPro" id="IPR047198">
    <property type="entry name" value="DDP-like_NUDIX"/>
</dbReference>
<evidence type="ECO:0000256" key="4">
    <source>
        <dbReference type="ARBA" id="ARBA00022842"/>
    </source>
</evidence>
<proteinExistence type="predicted"/>
<dbReference type="GO" id="GO:0046872">
    <property type="term" value="F:metal ion binding"/>
    <property type="evidence" value="ECO:0007669"/>
    <property type="project" value="UniProtKB-KW"/>
</dbReference>
<keyword evidence="3" id="KW-0378">Hydrolase</keyword>
<dbReference type="PANTHER" id="PTHR12629">
    <property type="entry name" value="DIPHOSPHOINOSITOL POLYPHOSPHATE PHOSPHOHYDROLASE"/>
    <property type="match status" value="1"/>
</dbReference>
<dbReference type="SUPFAM" id="SSF55811">
    <property type="entry name" value="Nudix"/>
    <property type="match status" value="1"/>
</dbReference>
<evidence type="ECO:0000256" key="1">
    <source>
        <dbReference type="ARBA" id="ARBA00001946"/>
    </source>
</evidence>
<evidence type="ECO:0000256" key="3">
    <source>
        <dbReference type="ARBA" id="ARBA00022801"/>
    </source>
</evidence>
<name>A0A2R8BYL7_9RHOB</name>
<organism evidence="6 7">
    <name type="scientific">Palleronia abyssalis</name>
    <dbReference type="NCBI Taxonomy" id="1501240"/>
    <lineage>
        <taxon>Bacteria</taxon>
        <taxon>Pseudomonadati</taxon>
        <taxon>Pseudomonadota</taxon>
        <taxon>Alphaproteobacteria</taxon>
        <taxon>Rhodobacterales</taxon>
        <taxon>Roseobacteraceae</taxon>
        <taxon>Palleronia</taxon>
    </lineage>
</organism>
<dbReference type="InterPro" id="IPR015797">
    <property type="entry name" value="NUDIX_hydrolase-like_dom_sf"/>
</dbReference>
<accession>A0A2R8BYL7</accession>
<comment type="cofactor">
    <cofactor evidence="1">
        <name>Mg(2+)</name>
        <dbReference type="ChEBI" id="CHEBI:18420"/>
    </cofactor>
</comment>
<sequence>MGTMKEIRHPIRMSSFGKRDMRAQFAALPWRRRNGKIEVLLVTTRDTGRWVIPKGWPMNGKTPAEVAATEAFEEAGVIGVPADQCLGIFTYTKILEDGELPVVAVVYPVEVTRLLSDWDEKPCRKRKWVALKKAAKTVSDIELAELLSDPALQKRLI</sequence>
<feature type="domain" description="Nudix hydrolase" evidence="5">
    <location>
        <begin position="20"/>
        <end position="156"/>
    </location>
</feature>
<dbReference type="PANTHER" id="PTHR12629:SF0">
    <property type="entry name" value="DIPHOSPHOINOSITOL-POLYPHOSPHATE DIPHOSPHATASE"/>
    <property type="match status" value="1"/>
</dbReference>
<dbReference type="Pfam" id="PF00293">
    <property type="entry name" value="NUDIX"/>
    <property type="match status" value="1"/>
</dbReference>
<evidence type="ECO:0000256" key="2">
    <source>
        <dbReference type="ARBA" id="ARBA00022723"/>
    </source>
</evidence>
<keyword evidence="7" id="KW-1185">Reference proteome</keyword>
<keyword evidence="2" id="KW-0479">Metal-binding</keyword>
<dbReference type="PROSITE" id="PS51462">
    <property type="entry name" value="NUDIX"/>
    <property type="match status" value="1"/>
</dbReference>
<keyword evidence="4" id="KW-0460">Magnesium</keyword>
<reference evidence="6 7" key="1">
    <citation type="submission" date="2018-03" db="EMBL/GenBank/DDBJ databases">
        <authorList>
            <person name="Keele B.F."/>
        </authorList>
    </citation>
    <scope>NUCLEOTIDE SEQUENCE [LARGE SCALE GENOMIC DNA]</scope>
    <source>
        <strain evidence="6 7">CECT 8504</strain>
    </source>
</reference>
<gene>
    <name evidence="6" type="ORF">PAA8504_03112</name>
</gene>
<protein>
    <recommendedName>
        <fullName evidence="5">Nudix hydrolase domain-containing protein</fullName>
    </recommendedName>
</protein>
<dbReference type="Gene3D" id="3.90.79.10">
    <property type="entry name" value="Nucleoside Triphosphate Pyrophosphohydrolase"/>
    <property type="match status" value="1"/>
</dbReference>
<evidence type="ECO:0000259" key="5">
    <source>
        <dbReference type="PROSITE" id="PS51462"/>
    </source>
</evidence>
<dbReference type="AlphaFoldDB" id="A0A2R8BYL7"/>
<dbReference type="GO" id="GO:0016462">
    <property type="term" value="F:pyrophosphatase activity"/>
    <property type="evidence" value="ECO:0007669"/>
    <property type="project" value="InterPro"/>
</dbReference>
<evidence type="ECO:0000313" key="6">
    <source>
        <dbReference type="EMBL" id="SPJ25261.1"/>
    </source>
</evidence>